<keyword evidence="6 14" id="KW-0863">Zinc-finger</keyword>
<dbReference type="FunFam" id="3.30.40.10:FF:000396">
    <property type="entry name" value="Ubiquitin carboxyl-terminal hydrolase"/>
    <property type="match status" value="1"/>
</dbReference>
<dbReference type="InterPro" id="IPR041432">
    <property type="entry name" value="UBP13_Znf-UBP_var"/>
</dbReference>
<proteinExistence type="inferred from homology"/>
<dbReference type="SMART" id="SM00290">
    <property type="entry name" value="ZnF_UBP"/>
    <property type="match status" value="2"/>
</dbReference>
<keyword evidence="9 11" id="KW-0788">Thiol protease</keyword>
<dbReference type="InterPro" id="IPR015940">
    <property type="entry name" value="UBA"/>
</dbReference>
<evidence type="ECO:0000256" key="3">
    <source>
        <dbReference type="ARBA" id="ARBA00022670"/>
    </source>
</evidence>
<protein>
    <recommendedName>
        <fullName evidence="11 15">Ubiquitin carboxyl-terminal hydrolase</fullName>
        <ecNumber evidence="11 15">3.4.19.12</ecNumber>
    </recommendedName>
</protein>
<keyword evidence="8 11" id="KW-0378">Hydrolase</keyword>
<feature type="domain" description="USP" evidence="18">
    <location>
        <begin position="307"/>
        <end position="795"/>
    </location>
</feature>
<dbReference type="Pfam" id="PF02148">
    <property type="entry name" value="zf-UBP"/>
    <property type="match status" value="1"/>
</dbReference>
<evidence type="ECO:0000256" key="12">
    <source>
        <dbReference type="PIRSR" id="PIRSR016308-1"/>
    </source>
</evidence>
<reference evidence="20 21" key="1">
    <citation type="submission" date="2023-08" db="EMBL/GenBank/DDBJ databases">
        <title>Black Yeasts Isolated from many extreme environments.</title>
        <authorList>
            <person name="Coleine C."/>
            <person name="Stajich J.E."/>
            <person name="Selbmann L."/>
        </authorList>
    </citation>
    <scope>NUCLEOTIDE SEQUENCE [LARGE SCALE GENOMIC DNA]</scope>
    <source>
        <strain evidence="20 21">CCFEE 5910</strain>
    </source>
</reference>
<dbReference type="PIRSF" id="PIRSF016308">
    <property type="entry name" value="UBP"/>
    <property type="match status" value="1"/>
</dbReference>
<evidence type="ECO:0000256" key="4">
    <source>
        <dbReference type="ARBA" id="ARBA00022723"/>
    </source>
</evidence>
<evidence type="ECO:0000259" key="19">
    <source>
        <dbReference type="PROSITE" id="PS50271"/>
    </source>
</evidence>
<feature type="binding site" evidence="13">
    <location>
        <position position="213"/>
    </location>
    <ligand>
        <name>Zn(2+)</name>
        <dbReference type="ChEBI" id="CHEBI:29105"/>
    </ligand>
</feature>
<dbReference type="SMART" id="SM00165">
    <property type="entry name" value="UBA"/>
    <property type="match status" value="2"/>
</dbReference>
<evidence type="ECO:0000256" key="16">
    <source>
        <dbReference type="SAM" id="MobiDB-lite"/>
    </source>
</evidence>
<keyword evidence="10 11" id="KW-0862">Zinc</keyword>
<dbReference type="CDD" id="cd14385">
    <property type="entry name" value="UBA1_spUBP14_like"/>
    <property type="match status" value="1"/>
</dbReference>
<feature type="binding site" evidence="13">
    <location>
        <position position="182"/>
    </location>
    <ligand>
        <name>Zn(2+)</name>
        <dbReference type="ChEBI" id="CHEBI:29105"/>
    </ligand>
</feature>
<dbReference type="Pfam" id="PF00443">
    <property type="entry name" value="UCH"/>
    <property type="match status" value="1"/>
</dbReference>
<dbReference type="PROSITE" id="PS00972">
    <property type="entry name" value="USP_1"/>
    <property type="match status" value="1"/>
</dbReference>
<dbReference type="InterPro" id="IPR001394">
    <property type="entry name" value="Peptidase_C19_UCH"/>
</dbReference>
<dbReference type="PROSITE" id="PS50235">
    <property type="entry name" value="USP_3"/>
    <property type="match status" value="1"/>
</dbReference>
<feature type="domain" description="UBA" evidence="17">
    <location>
        <begin position="599"/>
        <end position="640"/>
    </location>
</feature>
<dbReference type="EMBL" id="JAVRRJ010000011">
    <property type="protein sequence ID" value="KAK5080919.1"/>
    <property type="molecule type" value="Genomic_DNA"/>
</dbReference>
<evidence type="ECO:0000256" key="14">
    <source>
        <dbReference type="PROSITE-ProRule" id="PRU00502"/>
    </source>
</evidence>
<dbReference type="InterPro" id="IPR013083">
    <property type="entry name" value="Znf_RING/FYVE/PHD"/>
</dbReference>
<evidence type="ECO:0000259" key="17">
    <source>
        <dbReference type="PROSITE" id="PS50030"/>
    </source>
</evidence>
<dbReference type="PROSITE" id="PS50030">
    <property type="entry name" value="UBA"/>
    <property type="match status" value="2"/>
</dbReference>
<dbReference type="SUPFAM" id="SSF57850">
    <property type="entry name" value="RING/U-box"/>
    <property type="match status" value="2"/>
</dbReference>
<sequence length="795" mass="88408">MFNLKRSAPLTEPDLNPPRPSRSVYREDCTQCFDSIDDPAGLDVCLTCFNGGCAGDHQHNILHYQSTSHPLVLNVKRTRKHLQRNEPPQKITKLEVVGQTESDKYETTSQVNCFACQQQNIDQSAGRLSQVVQGVLKANTFAQQEEIKAWEQEFTPCEHTLCLEQQPARQIASQDLGHCSKCDLKENLWLCMECGNLGCGRKQYGSDVGGNNHAIEHSKEAGHGVAVKLGSITAEGSADVYCYKCDEERVDTELAAHLAHWGIDISGREKTEKSLMEMQVEQNLKWDFSMTTDDGKELKPLFGQGFTGLKNIGNTCYLASTVQCLFDLPEFQQRYYHPSESPPQASNPADDLETQLRKLAEGILSGRYSKPNSDIVAQPDTPEVPHQQGLSPAMFKHLVGRGHEEFSTMRQQDAFEFLLHLFKLINVSNRSHPDQDPVQSFRFAMEQKLQCINCKRVRYRTDEQDNISIPVPVRRIPQKNGMDENKDGKKEEFESVSLKECLDIFTAVDTVELTCPACSSKDGFLKSSKFKTFPQNLAVNARRFELVNWVPTKLDIPVQIGDEPFDLATYLSPGLQPGEEELPEEAEVGDASAASNQFVPNEAALGQLQSMGFPQVRCEKALHATGNSDAEAAMNWLFGHMDDPDIDEPLNLGGSASQSGGASEASISQLAEMGIGAPQARKALRECDGNVERAIDWVFSHPDDQGDFDADVPAEPSAPKSVPGSTATPAIFELESIACHKGSSIHAGHYVAFIRKEIPGEKGKQWVLYNDEKVVKAVDVEEMKKFAYVYFFRRH</sequence>
<dbReference type="Gene3D" id="3.90.70.10">
    <property type="entry name" value="Cysteine proteinases"/>
    <property type="match status" value="2"/>
</dbReference>
<evidence type="ECO:0000313" key="21">
    <source>
        <dbReference type="Proteomes" id="UP001309876"/>
    </source>
</evidence>
<evidence type="ECO:0000256" key="10">
    <source>
        <dbReference type="ARBA" id="ARBA00022833"/>
    </source>
</evidence>
<dbReference type="PROSITE" id="PS50271">
    <property type="entry name" value="ZF_UBP"/>
    <property type="match status" value="2"/>
</dbReference>
<dbReference type="Proteomes" id="UP001309876">
    <property type="component" value="Unassembled WGS sequence"/>
</dbReference>
<evidence type="ECO:0000256" key="2">
    <source>
        <dbReference type="ARBA" id="ARBA00009085"/>
    </source>
</evidence>
<organism evidence="20 21">
    <name type="scientific">Lithohypha guttulata</name>
    <dbReference type="NCBI Taxonomy" id="1690604"/>
    <lineage>
        <taxon>Eukaryota</taxon>
        <taxon>Fungi</taxon>
        <taxon>Dikarya</taxon>
        <taxon>Ascomycota</taxon>
        <taxon>Pezizomycotina</taxon>
        <taxon>Eurotiomycetes</taxon>
        <taxon>Chaetothyriomycetidae</taxon>
        <taxon>Chaetothyriales</taxon>
        <taxon>Trichomeriaceae</taxon>
        <taxon>Lithohypha</taxon>
    </lineage>
</organism>
<keyword evidence="3 11" id="KW-0645">Protease</keyword>
<evidence type="ECO:0000256" key="11">
    <source>
        <dbReference type="PIRNR" id="PIRNR016308"/>
    </source>
</evidence>
<dbReference type="InterPro" id="IPR038765">
    <property type="entry name" value="Papain-like_cys_pep_sf"/>
</dbReference>
<feature type="active site" description="Nucleophile" evidence="12">
    <location>
        <position position="316"/>
    </location>
</feature>
<name>A0AAN7Y3L4_9EURO</name>
<dbReference type="InterPro" id="IPR050185">
    <property type="entry name" value="Ub_carboxyl-term_hydrolase"/>
</dbReference>
<dbReference type="GO" id="GO:0004843">
    <property type="term" value="F:cysteine-type deubiquitinase activity"/>
    <property type="evidence" value="ECO:0007669"/>
    <property type="project" value="UniProtKB-UniRule"/>
</dbReference>
<dbReference type="PANTHER" id="PTHR21646">
    <property type="entry name" value="UBIQUITIN CARBOXYL-TERMINAL HYDROLASE"/>
    <property type="match status" value="1"/>
</dbReference>
<dbReference type="FunFam" id="3.90.70.10:FF:000235">
    <property type="entry name" value="Ubiquitin carboxyl-terminal hydrolase"/>
    <property type="match status" value="1"/>
</dbReference>
<comment type="catalytic activity">
    <reaction evidence="1 11 15">
        <text>Thiol-dependent hydrolysis of ester, thioester, amide, peptide and isopeptide bonds formed by the C-terminal Gly of ubiquitin (a 76-residue protein attached to proteins as an intracellular targeting signal).</text>
        <dbReference type="EC" id="3.4.19.12"/>
    </reaction>
</comment>
<evidence type="ECO:0000256" key="1">
    <source>
        <dbReference type="ARBA" id="ARBA00000707"/>
    </source>
</evidence>
<feature type="active site" description="Proton acceptor" evidence="12">
    <location>
        <position position="749"/>
    </location>
</feature>
<dbReference type="EC" id="3.4.19.12" evidence="11 15"/>
<comment type="similarity">
    <text evidence="2 11 15">Belongs to the peptidase C19 family.</text>
</comment>
<evidence type="ECO:0000256" key="7">
    <source>
        <dbReference type="ARBA" id="ARBA00022786"/>
    </source>
</evidence>
<keyword evidence="5" id="KW-0677">Repeat</keyword>
<feature type="binding site" evidence="13">
    <location>
        <position position="179"/>
    </location>
    <ligand>
        <name>Zn(2+)</name>
        <dbReference type="ChEBI" id="CHEBI:29105"/>
    </ligand>
</feature>
<accession>A0AAN7Y3L4</accession>
<dbReference type="GO" id="GO:0006508">
    <property type="term" value="P:proteolysis"/>
    <property type="evidence" value="ECO:0007669"/>
    <property type="project" value="UniProtKB-KW"/>
</dbReference>
<dbReference type="InterPro" id="IPR016652">
    <property type="entry name" value="Ubiquitinyl_hydrolase"/>
</dbReference>
<feature type="domain" description="UBA" evidence="17">
    <location>
        <begin position="661"/>
        <end position="701"/>
    </location>
</feature>
<feature type="domain" description="UBP-type" evidence="19">
    <location>
        <begin position="1"/>
        <end position="111"/>
    </location>
</feature>
<comment type="caution">
    <text evidence="20">The sequence shown here is derived from an EMBL/GenBank/DDBJ whole genome shotgun (WGS) entry which is preliminary data.</text>
</comment>
<evidence type="ECO:0000313" key="20">
    <source>
        <dbReference type="EMBL" id="KAK5080919.1"/>
    </source>
</evidence>
<evidence type="ECO:0000256" key="15">
    <source>
        <dbReference type="RuleBase" id="RU366025"/>
    </source>
</evidence>
<dbReference type="InterPro" id="IPR009060">
    <property type="entry name" value="UBA-like_sf"/>
</dbReference>
<dbReference type="InterPro" id="IPR001607">
    <property type="entry name" value="Znf_UBP"/>
</dbReference>
<dbReference type="FunFam" id="3.90.70.10:FF:000144">
    <property type="entry name" value="Ubiquitinyl hydrolase 1"/>
    <property type="match status" value="1"/>
</dbReference>
<gene>
    <name evidence="20" type="primary">ubp14</name>
    <name evidence="20" type="ORF">LTR05_008235</name>
</gene>
<feature type="binding site" evidence="13">
    <location>
        <position position="199"/>
    </location>
    <ligand>
        <name>Zn(2+)</name>
        <dbReference type="ChEBI" id="CHEBI:29105"/>
    </ligand>
</feature>
<keyword evidence="4 11" id="KW-0479">Metal-binding</keyword>
<keyword evidence="7 11" id="KW-0833">Ubl conjugation pathway</keyword>
<dbReference type="Gene3D" id="3.30.40.10">
    <property type="entry name" value="Zinc/RING finger domain, C3HC4 (zinc finger)"/>
    <property type="match status" value="2"/>
</dbReference>
<evidence type="ECO:0000256" key="5">
    <source>
        <dbReference type="ARBA" id="ARBA00022737"/>
    </source>
</evidence>
<dbReference type="FunFam" id="1.10.8.10:FF:000103">
    <property type="entry name" value="Ubiquitin carboxyl-terminal hydrolase"/>
    <property type="match status" value="1"/>
</dbReference>
<evidence type="ECO:0000256" key="9">
    <source>
        <dbReference type="ARBA" id="ARBA00022807"/>
    </source>
</evidence>
<evidence type="ECO:0000259" key="18">
    <source>
        <dbReference type="PROSITE" id="PS50235"/>
    </source>
</evidence>
<dbReference type="InterPro" id="IPR028889">
    <property type="entry name" value="USP"/>
</dbReference>
<dbReference type="AlphaFoldDB" id="A0AAN7Y3L4"/>
<dbReference type="Pfam" id="PF00627">
    <property type="entry name" value="UBA"/>
    <property type="match status" value="2"/>
</dbReference>
<dbReference type="GO" id="GO:0008270">
    <property type="term" value="F:zinc ion binding"/>
    <property type="evidence" value="ECO:0007669"/>
    <property type="project" value="UniProtKB-UniRule"/>
</dbReference>
<dbReference type="Gene3D" id="1.10.8.10">
    <property type="entry name" value="DNA helicase RuvA subunit, C-terminal domain"/>
    <property type="match status" value="2"/>
</dbReference>
<dbReference type="Pfam" id="PF17807">
    <property type="entry name" value="zf-UBP_var"/>
    <property type="match status" value="1"/>
</dbReference>
<dbReference type="SUPFAM" id="SSF46934">
    <property type="entry name" value="UBA-like"/>
    <property type="match status" value="1"/>
</dbReference>
<evidence type="ECO:0000256" key="8">
    <source>
        <dbReference type="ARBA" id="ARBA00022801"/>
    </source>
</evidence>
<dbReference type="InterPro" id="IPR018200">
    <property type="entry name" value="USP_CS"/>
</dbReference>
<keyword evidence="21" id="KW-1185">Reference proteome</keyword>
<dbReference type="FunFam" id="1.10.8.10:FF:000086">
    <property type="entry name" value="Ubiquitin carboxyl-terminal hydrolase"/>
    <property type="match status" value="1"/>
</dbReference>
<dbReference type="FunFam" id="3.30.40.10:FF:000587">
    <property type="entry name" value="Ubiquitin carboxyl-terminal hydrolase"/>
    <property type="match status" value="1"/>
</dbReference>
<dbReference type="PANTHER" id="PTHR21646:SF10">
    <property type="entry name" value="UBIQUITIN CARBOXYL-TERMINAL HYDROLASE 14"/>
    <property type="match status" value="1"/>
</dbReference>
<feature type="region of interest" description="Disordered" evidence="16">
    <location>
        <begin position="1"/>
        <end position="22"/>
    </location>
</feature>
<dbReference type="GO" id="GO:0016579">
    <property type="term" value="P:protein deubiquitination"/>
    <property type="evidence" value="ECO:0007669"/>
    <property type="project" value="InterPro"/>
</dbReference>
<evidence type="ECO:0000256" key="13">
    <source>
        <dbReference type="PIRSR" id="PIRSR016308-3"/>
    </source>
</evidence>
<dbReference type="SUPFAM" id="SSF54001">
    <property type="entry name" value="Cysteine proteinases"/>
    <property type="match status" value="1"/>
</dbReference>
<dbReference type="CDD" id="cd14386">
    <property type="entry name" value="UBA2_UBP5"/>
    <property type="match status" value="1"/>
</dbReference>
<evidence type="ECO:0000256" key="6">
    <source>
        <dbReference type="ARBA" id="ARBA00022771"/>
    </source>
</evidence>
<feature type="domain" description="UBP-type" evidence="19">
    <location>
        <begin position="155"/>
        <end position="265"/>
    </location>
</feature>
<dbReference type="CDD" id="cd02658">
    <property type="entry name" value="Peptidase_C19B"/>
    <property type="match status" value="1"/>
</dbReference>
<dbReference type="PROSITE" id="PS00973">
    <property type="entry name" value="USP_2"/>
    <property type="match status" value="1"/>
</dbReference>